<protein>
    <recommendedName>
        <fullName evidence="13">C2H2-type domain-containing protein</fullName>
    </recommendedName>
</protein>
<keyword evidence="6" id="KW-0862">Zinc</keyword>
<dbReference type="FunFam" id="3.30.160.60:FF:000100">
    <property type="entry name" value="Zinc finger 45-like"/>
    <property type="match status" value="1"/>
</dbReference>
<evidence type="ECO:0000256" key="9">
    <source>
        <dbReference type="ARBA" id="ARBA00023163"/>
    </source>
</evidence>
<dbReference type="GO" id="GO:0003700">
    <property type="term" value="F:DNA-binding transcription factor activity"/>
    <property type="evidence" value="ECO:0007669"/>
    <property type="project" value="TreeGrafter"/>
</dbReference>
<dbReference type="PROSITE" id="PS50157">
    <property type="entry name" value="ZINC_FINGER_C2H2_2"/>
    <property type="match status" value="10"/>
</dbReference>
<evidence type="ECO:0000259" key="13">
    <source>
        <dbReference type="PROSITE" id="PS50157"/>
    </source>
</evidence>
<keyword evidence="5 11" id="KW-0863">Zinc-finger</keyword>
<comment type="similarity">
    <text evidence="2">Belongs to the krueppel C2H2-type zinc-finger protein family.</text>
</comment>
<dbReference type="SMART" id="SM00355">
    <property type="entry name" value="ZnF_C2H2"/>
    <property type="match status" value="11"/>
</dbReference>
<feature type="domain" description="C2H2-type" evidence="13">
    <location>
        <begin position="421"/>
        <end position="449"/>
    </location>
</feature>
<evidence type="ECO:0000256" key="12">
    <source>
        <dbReference type="SAM" id="MobiDB-lite"/>
    </source>
</evidence>
<dbReference type="Proteomes" id="UP000078046">
    <property type="component" value="Unassembled WGS sequence"/>
</dbReference>
<evidence type="ECO:0000256" key="7">
    <source>
        <dbReference type="ARBA" id="ARBA00023015"/>
    </source>
</evidence>
<feature type="domain" description="C2H2-type" evidence="13">
    <location>
        <begin position="278"/>
        <end position="305"/>
    </location>
</feature>
<dbReference type="PANTHER" id="PTHR24390">
    <property type="entry name" value="ZINC FINGER PROTEIN"/>
    <property type="match status" value="1"/>
</dbReference>
<dbReference type="FunFam" id="3.30.160.60:FF:001480">
    <property type="entry name" value="Si:cabz01071911.3"/>
    <property type="match status" value="2"/>
</dbReference>
<dbReference type="InterPro" id="IPR013087">
    <property type="entry name" value="Znf_C2H2_type"/>
</dbReference>
<dbReference type="PANTHER" id="PTHR24390:SF159">
    <property type="entry name" value="GROWTH FACTOR INDEPENDENT 1 TRANSCRIPTIONAL REPRESSOR"/>
    <property type="match status" value="1"/>
</dbReference>
<dbReference type="GO" id="GO:0005634">
    <property type="term" value="C:nucleus"/>
    <property type="evidence" value="ECO:0007669"/>
    <property type="project" value="UniProtKB-SubCell"/>
</dbReference>
<dbReference type="OrthoDB" id="6591996at2759"/>
<dbReference type="GO" id="GO:0006357">
    <property type="term" value="P:regulation of transcription by RNA polymerase II"/>
    <property type="evidence" value="ECO:0007669"/>
    <property type="project" value="TreeGrafter"/>
</dbReference>
<keyword evidence="8" id="KW-0238">DNA-binding</keyword>
<dbReference type="FunFam" id="3.30.160.60:FF:000446">
    <property type="entry name" value="Zinc finger protein"/>
    <property type="match status" value="1"/>
</dbReference>
<feature type="domain" description="C2H2-type" evidence="13">
    <location>
        <begin position="393"/>
        <end position="420"/>
    </location>
</feature>
<accession>A0A177AYF3</accession>
<dbReference type="InterPro" id="IPR000048">
    <property type="entry name" value="IQ_motif_EF-hand-BS"/>
</dbReference>
<evidence type="ECO:0000256" key="11">
    <source>
        <dbReference type="PROSITE-ProRule" id="PRU00042"/>
    </source>
</evidence>
<evidence type="ECO:0000313" key="14">
    <source>
        <dbReference type="EMBL" id="OAF66214.1"/>
    </source>
</evidence>
<evidence type="ECO:0000256" key="2">
    <source>
        <dbReference type="ARBA" id="ARBA00006991"/>
    </source>
</evidence>
<feature type="domain" description="C2H2-type" evidence="13">
    <location>
        <begin position="365"/>
        <end position="392"/>
    </location>
</feature>
<comment type="subcellular location">
    <subcellularLocation>
        <location evidence="1">Nucleus</location>
    </subcellularLocation>
</comment>
<dbReference type="GO" id="GO:0008270">
    <property type="term" value="F:zinc ion binding"/>
    <property type="evidence" value="ECO:0007669"/>
    <property type="project" value="UniProtKB-KW"/>
</dbReference>
<keyword evidence="7" id="KW-0805">Transcription regulation</keyword>
<dbReference type="SMART" id="SM00015">
    <property type="entry name" value="IQ"/>
    <property type="match status" value="1"/>
</dbReference>
<feature type="compositionally biased region" description="Basic and acidic residues" evidence="12">
    <location>
        <begin position="625"/>
        <end position="635"/>
    </location>
</feature>
<dbReference type="Pfam" id="PF00612">
    <property type="entry name" value="IQ"/>
    <property type="match status" value="1"/>
</dbReference>
<keyword evidence="4" id="KW-0677">Repeat</keyword>
<dbReference type="InterPro" id="IPR036236">
    <property type="entry name" value="Znf_C2H2_sf"/>
</dbReference>
<keyword evidence="10" id="KW-0539">Nucleus</keyword>
<reference evidence="14 15" key="1">
    <citation type="submission" date="2016-04" db="EMBL/GenBank/DDBJ databases">
        <title>The genome of Intoshia linei affirms orthonectids as highly simplified spiralians.</title>
        <authorList>
            <person name="Mikhailov K.V."/>
            <person name="Slusarev G.S."/>
            <person name="Nikitin M.A."/>
            <person name="Logacheva M.D."/>
            <person name="Penin A."/>
            <person name="Aleoshin V."/>
            <person name="Panchin Y.V."/>
        </authorList>
    </citation>
    <scope>NUCLEOTIDE SEQUENCE [LARGE SCALE GENOMIC DNA]</scope>
    <source>
        <strain evidence="14">Intl2013</strain>
        <tissue evidence="14">Whole animal</tissue>
    </source>
</reference>
<name>A0A177AYF3_9BILA</name>
<proteinExistence type="inferred from homology"/>
<dbReference type="Gene3D" id="3.30.160.60">
    <property type="entry name" value="Classic Zinc Finger"/>
    <property type="match status" value="8"/>
</dbReference>
<organism evidence="14 15">
    <name type="scientific">Intoshia linei</name>
    <dbReference type="NCBI Taxonomy" id="1819745"/>
    <lineage>
        <taxon>Eukaryota</taxon>
        <taxon>Metazoa</taxon>
        <taxon>Spiralia</taxon>
        <taxon>Lophotrochozoa</taxon>
        <taxon>Mesozoa</taxon>
        <taxon>Orthonectida</taxon>
        <taxon>Rhopaluridae</taxon>
        <taxon>Intoshia</taxon>
    </lineage>
</organism>
<dbReference type="EMBL" id="LWCA01001001">
    <property type="protein sequence ID" value="OAF66214.1"/>
    <property type="molecule type" value="Genomic_DNA"/>
</dbReference>
<keyword evidence="3" id="KW-0479">Metal-binding</keyword>
<evidence type="ECO:0000256" key="6">
    <source>
        <dbReference type="ARBA" id="ARBA00022833"/>
    </source>
</evidence>
<evidence type="ECO:0000256" key="5">
    <source>
        <dbReference type="ARBA" id="ARBA00022771"/>
    </source>
</evidence>
<gene>
    <name evidence="14" type="ORF">A3Q56_06049</name>
</gene>
<feature type="domain" description="C2H2-type" evidence="13">
    <location>
        <begin position="187"/>
        <end position="214"/>
    </location>
</feature>
<dbReference type="PROSITE" id="PS50096">
    <property type="entry name" value="IQ"/>
    <property type="match status" value="1"/>
</dbReference>
<feature type="domain" description="C2H2-type" evidence="13">
    <location>
        <begin position="308"/>
        <end position="336"/>
    </location>
</feature>
<dbReference type="GO" id="GO:0000978">
    <property type="term" value="F:RNA polymerase II cis-regulatory region sequence-specific DNA binding"/>
    <property type="evidence" value="ECO:0007669"/>
    <property type="project" value="TreeGrafter"/>
</dbReference>
<evidence type="ECO:0000256" key="10">
    <source>
        <dbReference type="ARBA" id="ARBA00023242"/>
    </source>
</evidence>
<feature type="domain" description="C2H2-type" evidence="13">
    <location>
        <begin position="337"/>
        <end position="364"/>
    </location>
</feature>
<sequence>MYIDVHGYFADTTHIITSTLIKRREIPNYYYWSDDEAATIIQSHWRGYLVRKTTQVKTGMSFKSDDIMMINMTDKDQKFQVPVRKRVEVPVSIIVNEPTPTQEPRNPYINESNLTTDDVEKRKDFSEYTEIKFRCNLCFSMLDNKDDVKDHSNLHLNQLTSMTLVKCHNIERSDTNMPKIFKIGRNYNCEKCKLLFTSQENLDEHKKDHKQSKGKPQYKCERCVESFNLKTHLSAHIIKAHINEKKFQCHYDGCYKGFMLETELEIHLDSHGGSNIPYICQFCNESFVAKYHLEQHYEIHQYQETDIKICKICNLKFRKRLDLQCHVKNAHSEEKPFNCTFCGKKFITRSRLTEHIRSHTGEKPFKCTECSWAFASASNLKQHIKCHKGFKPYKCQHCHLSFSTRGNLKQHMHCHTGEKPFACEVCTRKFRRRRHVVQHLYTVHSATTNYMCDICAEMFIGASNLHKHMQEHKKKESKKLEKRICTKKLKKPTSLSNTADFLGNDVNCSSDSIKSSKSGCYIINKDNEPQEVYSSVNKNHIEPYNIDIYDQSQLPCSYIGDMIDINKMNTFGDEMLVLDQVKHDETLNDEFQMFFSSFPEKMDSLNDDLFSNCQSKKPTSSESVDDVKDIQSNKL</sequence>
<dbReference type="CDD" id="cd23767">
    <property type="entry name" value="IQCD"/>
    <property type="match status" value="1"/>
</dbReference>
<feature type="domain" description="C2H2-type" evidence="13">
    <location>
        <begin position="450"/>
        <end position="477"/>
    </location>
</feature>
<dbReference type="AlphaFoldDB" id="A0A177AYF3"/>
<keyword evidence="9" id="KW-0804">Transcription</keyword>
<dbReference type="Pfam" id="PF00096">
    <property type="entry name" value="zf-C2H2"/>
    <property type="match status" value="3"/>
</dbReference>
<evidence type="ECO:0000256" key="3">
    <source>
        <dbReference type="ARBA" id="ARBA00022723"/>
    </source>
</evidence>
<evidence type="ECO:0000313" key="15">
    <source>
        <dbReference type="Proteomes" id="UP000078046"/>
    </source>
</evidence>
<feature type="domain" description="C2H2-type" evidence="13">
    <location>
        <begin position="247"/>
        <end position="276"/>
    </location>
</feature>
<evidence type="ECO:0000256" key="8">
    <source>
        <dbReference type="ARBA" id="ARBA00023125"/>
    </source>
</evidence>
<evidence type="ECO:0000256" key="4">
    <source>
        <dbReference type="ARBA" id="ARBA00022737"/>
    </source>
</evidence>
<dbReference type="SUPFAM" id="SSF57667">
    <property type="entry name" value="beta-beta-alpha zinc fingers"/>
    <property type="match status" value="5"/>
</dbReference>
<comment type="caution">
    <text evidence="14">The sequence shown here is derived from an EMBL/GenBank/DDBJ whole genome shotgun (WGS) entry which is preliminary data.</text>
</comment>
<evidence type="ECO:0000256" key="1">
    <source>
        <dbReference type="ARBA" id="ARBA00004123"/>
    </source>
</evidence>
<dbReference type="Gene3D" id="1.20.5.190">
    <property type="match status" value="1"/>
</dbReference>
<feature type="domain" description="C2H2-type" evidence="13">
    <location>
        <begin position="218"/>
        <end position="246"/>
    </location>
</feature>
<dbReference type="PROSITE" id="PS00028">
    <property type="entry name" value="ZINC_FINGER_C2H2_1"/>
    <property type="match status" value="11"/>
</dbReference>
<keyword evidence="15" id="KW-1185">Reference proteome</keyword>
<feature type="region of interest" description="Disordered" evidence="12">
    <location>
        <begin position="615"/>
        <end position="635"/>
    </location>
</feature>